<dbReference type="Pfam" id="PF02800">
    <property type="entry name" value="Gp_dh_C"/>
    <property type="match status" value="1"/>
</dbReference>
<dbReference type="SUPFAM" id="SSF51735">
    <property type="entry name" value="NAD(P)-binding Rossmann-fold domains"/>
    <property type="match status" value="1"/>
</dbReference>
<dbReference type="STRING" id="937218.SAMN06297251_11374"/>
<feature type="binding site" evidence="3">
    <location>
        <position position="55"/>
    </location>
    <ligand>
        <name>NAD(+)</name>
        <dbReference type="ChEBI" id="CHEBI:57540"/>
    </ligand>
</feature>
<evidence type="ECO:0000256" key="5">
    <source>
        <dbReference type="RuleBase" id="RU000397"/>
    </source>
</evidence>
<name>A0A1W2D8L9_9HYPH</name>
<dbReference type="PIRSF" id="PIRSF000149">
    <property type="entry name" value="GAP_DH"/>
    <property type="match status" value="1"/>
</dbReference>
<sequence>MSIDTGEATAMSKPSRRDRPLRIALNGFGRIGRSILRILATKRTEEPVEIVLVNDVAAFDLLAYLFEYDSVFGPFPGKVEIGESRLTVGERVIPFHRTPDISRIDLTGVDVLLECTGLAKTREFAERGLRAGAKAVLISGPSPAGPTIVMGANEARLDGPLETPIVSNGSCTTHAIAPFLKALHERFGIRSAHATTIHCYTGSQPTVDLPRESAARSRAAALSMVPTSTSASKTLGEVIPSLDGKLTISAVRVPVASVSAVDFVLKLDSRPSDFVDVLRNMVGASPVLGWTDRPLVSSDLRARPESLILAGPETLLGPDMTRLLGWYDNEWGFSNRMIDMAFALSDRANRTAK</sequence>
<gene>
    <name evidence="7" type="ORF">SAMN06297251_11374</name>
</gene>
<evidence type="ECO:0000256" key="1">
    <source>
        <dbReference type="ARBA" id="ARBA00023002"/>
    </source>
</evidence>
<dbReference type="Gene3D" id="3.30.360.10">
    <property type="entry name" value="Dihydrodipicolinate Reductase, domain 2"/>
    <property type="match status" value="1"/>
</dbReference>
<feature type="binding site" evidence="3">
    <location>
        <position position="139"/>
    </location>
    <ligand>
        <name>NAD(+)</name>
        <dbReference type="ChEBI" id="CHEBI:57540"/>
    </ligand>
</feature>
<accession>A0A1W2D8L9</accession>
<protein>
    <submittedName>
        <fullName evidence="7">Glyceraldehyde 3-phosphate dehydrogenase</fullName>
    </submittedName>
</protein>
<evidence type="ECO:0000256" key="2">
    <source>
        <dbReference type="PIRSR" id="PIRSR000149-1"/>
    </source>
</evidence>
<evidence type="ECO:0000256" key="4">
    <source>
        <dbReference type="PIRSR" id="PIRSR000149-4"/>
    </source>
</evidence>
<keyword evidence="8" id="KW-1185">Reference proteome</keyword>
<dbReference type="InterPro" id="IPR036291">
    <property type="entry name" value="NAD(P)-bd_dom_sf"/>
</dbReference>
<organism evidence="7 8">
    <name type="scientific">Fulvimarina manganoxydans</name>
    <dbReference type="NCBI Taxonomy" id="937218"/>
    <lineage>
        <taxon>Bacteria</taxon>
        <taxon>Pseudomonadati</taxon>
        <taxon>Pseudomonadota</taxon>
        <taxon>Alphaproteobacteria</taxon>
        <taxon>Hyphomicrobiales</taxon>
        <taxon>Aurantimonadaceae</taxon>
        <taxon>Fulvimarina</taxon>
    </lineage>
</organism>
<dbReference type="Pfam" id="PF00044">
    <property type="entry name" value="Gp_dh_N"/>
    <property type="match status" value="1"/>
</dbReference>
<dbReference type="OrthoDB" id="9803304at2"/>
<dbReference type="SMART" id="SM00846">
    <property type="entry name" value="Gp_dh_N"/>
    <property type="match status" value="1"/>
</dbReference>
<dbReference type="AlphaFoldDB" id="A0A1W2D8L9"/>
<dbReference type="PRINTS" id="PR00078">
    <property type="entry name" value="G3PDHDRGNASE"/>
</dbReference>
<dbReference type="Gene3D" id="3.40.50.720">
    <property type="entry name" value="NAD(P)-binding Rossmann-like Domain"/>
    <property type="match status" value="1"/>
</dbReference>
<dbReference type="PANTHER" id="PTHR43148">
    <property type="entry name" value="GLYCERALDEHYDE-3-PHOSPHATE DEHYDROGENASE 2"/>
    <property type="match status" value="1"/>
</dbReference>
<dbReference type="SUPFAM" id="SSF55347">
    <property type="entry name" value="Glyceraldehyde-3-phosphate dehydrogenase-like, C-terminal domain"/>
    <property type="match status" value="1"/>
</dbReference>
<keyword evidence="3" id="KW-0520">NAD</keyword>
<dbReference type="GO" id="GO:0016620">
    <property type="term" value="F:oxidoreductase activity, acting on the aldehyde or oxo group of donors, NAD or NADP as acceptor"/>
    <property type="evidence" value="ECO:0007669"/>
    <property type="project" value="InterPro"/>
</dbReference>
<keyword evidence="1" id="KW-0560">Oxidoreductase</keyword>
<dbReference type="InterPro" id="IPR020829">
    <property type="entry name" value="GlycerAld_3-P_DH_cat"/>
</dbReference>
<dbReference type="GO" id="GO:0051287">
    <property type="term" value="F:NAD binding"/>
    <property type="evidence" value="ECO:0007669"/>
    <property type="project" value="InterPro"/>
</dbReference>
<dbReference type="CDD" id="cd05214">
    <property type="entry name" value="GAPDH_I_N"/>
    <property type="match status" value="1"/>
</dbReference>
<evidence type="ECO:0000256" key="3">
    <source>
        <dbReference type="PIRSR" id="PIRSR000149-3"/>
    </source>
</evidence>
<reference evidence="7 8" key="1">
    <citation type="submission" date="2017-04" db="EMBL/GenBank/DDBJ databases">
        <authorList>
            <person name="Afonso C.L."/>
            <person name="Miller P.J."/>
            <person name="Scott M.A."/>
            <person name="Spackman E."/>
            <person name="Goraichik I."/>
            <person name="Dimitrov K.M."/>
            <person name="Suarez D.L."/>
            <person name="Swayne D.E."/>
        </authorList>
    </citation>
    <scope>NUCLEOTIDE SEQUENCE [LARGE SCALE GENOMIC DNA]</scope>
    <source>
        <strain evidence="7 8">CGMCC 1.10972</strain>
    </source>
</reference>
<evidence type="ECO:0000313" key="8">
    <source>
        <dbReference type="Proteomes" id="UP000192656"/>
    </source>
</evidence>
<comment type="similarity">
    <text evidence="5">Belongs to the glyceraldehyde-3-phosphate dehydrogenase family.</text>
</comment>
<evidence type="ECO:0000259" key="6">
    <source>
        <dbReference type="SMART" id="SM00846"/>
    </source>
</evidence>
<dbReference type="InterPro" id="IPR020828">
    <property type="entry name" value="GlycerAld_3-P_DH_NAD(P)-bd"/>
</dbReference>
<feature type="binding site" evidence="3">
    <location>
        <position position="329"/>
    </location>
    <ligand>
        <name>NAD(+)</name>
        <dbReference type="ChEBI" id="CHEBI:57540"/>
    </ligand>
</feature>
<feature type="active site" description="Nucleophile" evidence="2">
    <location>
        <position position="171"/>
    </location>
</feature>
<dbReference type="Proteomes" id="UP000192656">
    <property type="component" value="Unassembled WGS sequence"/>
</dbReference>
<feature type="domain" description="Glyceraldehyde 3-phosphate dehydrogenase NAD(P) binding" evidence="6">
    <location>
        <begin position="21"/>
        <end position="171"/>
    </location>
</feature>
<feature type="binding site" evidence="3">
    <location>
        <begin position="30"/>
        <end position="31"/>
    </location>
    <ligand>
        <name>NAD(+)</name>
        <dbReference type="ChEBI" id="CHEBI:57540"/>
    </ligand>
</feature>
<keyword evidence="3" id="KW-0547">Nucleotide-binding</keyword>
<dbReference type="EMBL" id="FWXR01000013">
    <property type="protein sequence ID" value="SMC93745.1"/>
    <property type="molecule type" value="Genomic_DNA"/>
</dbReference>
<feature type="site" description="Activates thiol group during catalysis" evidence="4">
    <location>
        <position position="198"/>
    </location>
</feature>
<proteinExistence type="inferred from homology"/>
<dbReference type="InterPro" id="IPR020831">
    <property type="entry name" value="GlycerAld/Erythrose_P_DH"/>
</dbReference>
<evidence type="ECO:0000313" key="7">
    <source>
        <dbReference type="EMBL" id="SMC93745.1"/>
    </source>
</evidence>